<dbReference type="STRING" id="1266925.GCA_000619905_00999"/>
<dbReference type="PANTHER" id="PTHR24567">
    <property type="entry name" value="CRP FAMILY TRANSCRIPTIONAL REGULATORY PROTEIN"/>
    <property type="match status" value="1"/>
</dbReference>
<dbReference type="Proteomes" id="UP000183107">
    <property type="component" value="Unassembled WGS sequence"/>
</dbReference>
<dbReference type="PANTHER" id="PTHR24567:SF74">
    <property type="entry name" value="HTH-TYPE TRANSCRIPTIONAL REGULATOR ARCR"/>
    <property type="match status" value="1"/>
</dbReference>
<evidence type="ECO:0000256" key="3">
    <source>
        <dbReference type="ARBA" id="ARBA00023163"/>
    </source>
</evidence>
<keyword evidence="3" id="KW-0804">Transcription</keyword>
<reference evidence="6" key="1">
    <citation type="submission" date="2016-10" db="EMBL/GenBank/DDBJ databases">
        <authorList>
            <person name="Varghese N."/>
        </authorList>
    </citation>
    <scope>NUCLEOTIDE SEQUENCE [LARGE SCALE GENOMIC DNA]</scope>
    <source>
        <strain evidence="6">Nsp8</strain>
    </source>
</reference>
<sequence length="259" mass="29074">MPPPHSPKQNRILAALPLADYTRLLPLLEFVEMPAGHVIYEPGRPMRHLYFPTTSIIARLYETESGACTQTGIVGNEGVASISVIFGEENSIARVIVQSTGDAYRIKADLLKKEFESGGELQHLLLRFAHALMVQTEQIAVSNRYHTVDQQLSYLLLMSLDRLPGNELHITHEQVGIMLGVRRESVTVAAHKLQMTGAIRCRRGHLAVVDRQQLEASAGENYKVVKKEYDRLLEVYRSATASSSEPPARQFKRFFQPAR</sequence>
<dbReference type="EMBL" id="FOVJ01000002">
    <property type="protein sequence ID" value="SFN57234.1"/>
    <property type="molecule type" value="Genomic_DNA"/>
</dbReference>
<dbReference type="GO" id="GO:0003677">
    <property type="term" value="F:DNA binding"/>
    <property type="evidence" value="ECO:0007669"/>
    <property type="project" value="UniProtKB-KW"/>
</dbReference>
<dbReference type="Gene3D" id="1.10.10.10">
    <property type="entry name" value="Winged helix-like DNA-binding domain superfamily/Winged helix DNA-binding domain"/>
    <property type="match status" value="1"/>
</dbReference>
<dbReference type="InterPro" id="IPR050397">
    <property type="entry name" value="Env_Response_Regulators"/>
</dbReference>
<dbReference type="InterPro" id="IPR014710">
    <property type="entry name" value="RmlC-like_jellyroll"/>
</dbReference>
<dbReference type="GO" id="GO:0005829">
    <property type="term" value="C:cytosol"/>
    <property type="evidence" value="ECO:0007669"/>
    <property type="project" value="TreeGrafter"/>
</dbReference>
<dbReference type="Pfam" id="PF13545">
    <property type="entry name" value="HTH_Crp_2"/>
    <property type="match status" value="1"/>
</dbReference>
<proteinExistence type="predicted"/>
<dbReference type="OrthoDB" id="8561534at2"/>
<dbReference type="SUPFAM" id="SSF46785">
    <property type="entry name" value="Winged helix' DNA-binding domain"/>
    <property type="match status" value="1"/>
</dbReference>
<dbReference type="InterPro" id="IPR036390">
    <property type="entry name" value="WH_DNA-bd_sf"/>
</dbReference>
<evidence type="ECO:0000259" key="4">
    <source>
        <dbReference type="Pfam" id="PF13545"/>
    </source>
</evidence>
<dbReference type="InterPro" id="IPR018490">
    <property type="entry name" value="cNMP-bd_dom_sf"/>
</dbReference>
<feature type="domain" description="HTH crp-type" evidence="4">
    <location>
        <begin position="154"/>
        <end position="216"/>
    </location>
</feature>
<gene>
    <name evidence="5" type="ORF">SAMN05216386_1198</name>
</gene>
<dbReference type="SUPFAM" id="SSF51206">
    <property type="entry name" value="cAMP-binding domain-like"/>
    <property type="match status" value="1"/>
</dbReference>
<name>A0A1I5A433_9PROT</name>
<protein>
    <submittedName>
        <fullName evidence="5">cAMP-binding domain of CRP or a regulatory subunit of cAMP-dependent protein kinases</fullName>
    </submittedName>
</protein>
<evidence type="ECO:0000256" key="2">
    <source>
        <dbReference type="ARBA" id="ARBA00023125"/>
    </source>
</evidence>
<dbReference type="GO" id="GO:0003700">
    <property type="term" value="F:DNA-binding transcription factor activity"/>
    <property type="evidence" value="ECO:0007669"/>
    <property type="project" value="TreeGrafter"/>
</dbReference>
<dbReference type="Gene3D" id="2.60.120.10">
    <property type="entry name" value="Jelly Rolls"/>
    <property type="match status" value="1"/>
</dbReference>
<evidence type="ECO:0000313" key="5">
    <source>
        <dbReference type="EMBL" id="SFN57234.1"/>
    </source>
</evidence>
<dbReference type="InterPro" id="IPR012318">
    <property type="entry name" value="HTH_CRP"/>
</dbReference>
<dbReference type="GO" id="GO:0016301">
    <property type="term" value="F:kinase activity"/>
    <property type="evidence" value="ECO:0007669"/>
    <property type="project" value="UniProtKB-KW"/>
</dbReference>
<evidence type="ECO:0000256" key="1">
    <source>
        <dbReference type="ARBA" id="ARBA00023015"/>
    </source>
</evidence>
<organism evidence="5 6">
    <name type="scientific">Nitrosospira briensis</name>
    <dbReference type="NCBI Taxonomy" id="35799"/>
    <lineage>
        <taxon>Bacteria</taxon>
        <taxon>Pseudomonadati</taxon>
        <taxon>Pseudomonadota</taxon>
        <taxon>Betaproteobacteria</taxon>
        <taxon>Nitrosomonadales</taxon>
        <taxon>Nitrosomonadaceae</taxon>
        <taxon>Nitrosospira</taxon>
    </lineage>
</organism>
<dbReference type="AlphaFoldDB" id="A0A1I5A433"/>
<dbReference type="InterPro" id="IPR036388">
    <property type="entry name" value="WH-like_DNA-bd_sf"/>
</dbReference>
<accession>A0A1I5A433</accession>
<keyword evidence="5" id="KW-0418">Kinase</keyword>
<keyword evidence="1" id="KW-0805">Transcription regulation</keyword>
<keyword evidence="5" id="KW-0808">Transferase</keyword>
<keyword evidence="2" id="KW-0238">DNA-binding</keyword>
<evidence type="ECO:0000313" key="6">
    <source>
        <dbReference type="Proteomes" id="UP000183107"/>
    </source>
</evidence>
<keyword evidence="6" id="KW-1185">Reference proteome</keyword>